<organism evidence="2">
    <name type="scientific">uncultured Acetobacteraceae bacterium</name>
    <dbReference type="NCBI Taxonomy" id="169975"/>
    <lineage>
        <taxon>Bacteria</taxon>
        <taxon>Pseudomonadati</taxon>
        <taxon>Pseudomonadota</taxon>
        <taxon>Alphaproteobacteria</taxon>
        <taxon>Acetobacterales</taxon>
        <taxon>Acetobacteraceae</taxon>
        <taxon>environmental samples</taxon>
    </lineage>
</organism>
<feature type="compositionally biased region" description="Basic and acidic residues" evidence="1">
    <location>
        <begin position="222"/>
        <end position="253"/>
    </location>
</feature>
<feature type="compositionally biased region" description="Basic and acidic residues" evidence="1">
    <location>
        <begin position="57"/>
        <end position="68"/>
    </location>
</feature>
<feature type="compositionally biased region" description="Basic residues" evidence="1">
    <location>
        <begin position="47"/>
        <end position="56"/>
    </location>
</feature>
<feature type="compositionally biased region" description="Gly residues" evidence="1">
    <location>
        <begin position="18"/>
        <end position="30"/>
    </location>
</feature>
<evidence type="ECO:0000313" key="2">
    <source>
        <dbReference type="EMBL" id="CAA9236887.1"/>
    </source>
</evidence>
<sequence length="395" mass="43667">ARQRRLPLHIRERLRGPPGQGGGPHLGHGAGRLPVRRPLLPRGLRNAGHHQPHHPGRRDPRAGQRDAGEAGGTRPPSRAGDRLRPGGLLLAQRQGRVPPARPVARDRHGRGRLRQQGRGRRRPGHHVRLRLPRNAGADAGAALLCPRDPAPRPRHAPCRRRGGAGPAARRQIAGDAPLRGRQAGRLHLHRRLHPARGTAGPSRDQAHAAPDRGEPAPLRLDVPGRRVLCEPDGQVRDRRAGRRLRPDRAQDHRGHLRRRGPARRRRLLRQGPDQGGPLRRLRLPLPRQERGRGRAGGALHHPGLLRHRRVQAALGVFRPARHRPRRGRGEAGAGGERDGQPLAAWHPRTPPHEPPDLRPHLRLRPLRPHPRRVGRHLHLGEDRPGGGAEAGLPPL</sequence>
<feature type="compositionally biased region" description="Basic and acidic residues" evidence="1">
    <location>
        <begin position="350"/>
        <end position="359"/>
    </location>
</feature>
<dbReference type="EC" id="2.5.1.6" evidence="2"/>
<feature type="compositionally biased region" description="Basic residues" evidence="1">
    <location>
        <begin position="152"/>
        <end position="162"/>
    </location>
</feature>
<feature type="non-terminal residue" evidence="2">
    <location>
        <position position="395"/>
    </location>
</feature>
<feature type="compositionally biased region" description="Low complexity" evidence="1">
    <location>
        <begin position="166"/>
        <end position="181"/>
    </location>
</feature>
<keyword evidence="2" id="KW-0808">Transferase</keyword>
<name>A0A6J4I0E1_9PROT</name>
<feature type="compositionally biased region" description="Basic residues" evidence="1">
    <location>
        <begin position="254"/>
        <end position="268"/>
    </location>
</feature>
<feature type="region of interest" description="Disordered" evidence="1">
    <location>
        <begin position="318"/>
        <end position="395"/>
    </location>
</feature>
<protein>
    <submittedName>
        <fullName evidence="2">S-adenosylmethionine synthetase</fullName>
        <ecNumber evidence="2">2.5.1.6</ecNumber>
    </submittedName>
</protein>
<dbReference type="GO" id="GO:0004478">
    <property type="term" value="F:methionine adenosyltransferase activity"/>
    <property type="evidence" value="ECO:0007669"/>
    <property type="project" value="UniProtKB-EC"/>
</dbReference>
<feature type="compositionally biased region" description="Basic residues" evidence="1">
    <location>
        <begin position="182"/>
        <end position="194"/>
    </location>
</feature>
<reference evidence="2" key="1">
    <citation type="submission" date="2020-02" db="EMBL/GenBank/DDBJ databases">
        <authorList>
            <person name="Meier V. D."/>
        </authorList>
    </citation>
    <scope>NUCLEOTIDE SEQUENCE</scope>
    <source>
        <strain evidence="2">AVDCRST_MAG04</strain>
    </source>
</reference>
<feature type="region of interest" description="Disordered" evidence="1">
    <location>
        <begin position="1"/>
        <end position="301"/>
    </location>
</feature>
<dbReference type="EMBL" id="CADCTL010000099">
    <property type="protein sequence ID" value="CAA9236887.1"/>
    <property type="molecule type" value="Genomic_DNA"/>
</dbReference>
<feature type="compositionally biased region" description="Basic and acidic residues" evidence="1">
    <location>
        <begin position="204"/>
        <end position="214"/>
    </location>
</feature>
<proteinExistence type="predicted"/>
<feature type="compositionally biased region" description="Basic residues" evidence="1">
    <location>
        <begin position="360"/>
        <end position="377"/>
    </location>
</feature>
<evidence type="ECO:0000256" key="1">
    <source>
        <dbReference type="SAM" id="MobiDB-lite"/>
    </source>
</evidence>
<gene>
    <name evidence="2" type="ORF">AVDCRST_MAG04-1419</name>
</gene>
<feature type="compositionally biased region" description="Low complexity" evidence="1">
    <location>
        <begin position="269"/>
        <end position="286"/>
    </location>
</feature>
<accession>A0A6J4I0E1</accession>
<feature type="compositionally biased region" description="Basic residues" evidence="1">
    <location>
        <begin position="107"/>
        <end position="131"/>
    </location>
</feature>
<feature type="non-terminal residue" evidence="2">
    <location>
        <position position="1"/>
    </location>
</feature>
<dbReference type="AlphaFoldDB" id="A0A6J4I0E1"/>
<feature type="compositionally biased region" description="Low complexity" evidence="1">
    <location>
        <begin position="31"/>
        <end position="45"/>
    </location>
</feature>